<dbReference type="PANTHER" id="PTHR33705:SF2">
    <property type="entry name" value="PHOSPHOCARRIER PROTEIN NPR"/>
    <property type="match status" value="1"/>
</dbReference>
<evidence type="ECO:0000256" key="1">
    <source>
        <dbReference type="ARBA" id="ARBA00004496"/>
    </source>
</evidence>
<evidence type="ECO:0000313" key="6">
    <source>
        <dbReference type="EMBL" id="ARN56474.1"/>
    </source>
</evidence>
<proteinExistence type="inferred from homology"/>
<accession>A0A1W6LL52</accession>
<keyword evidence="4" id="KW-0598">Phosphotransferase system</keyword>
<evidence type="ECO:0000313" key="7">
    <source>
        <dbReference type="Proteomes" id="UP000193334"/>
    </source>
</evidence>
<evidence type="ECO:0000256" key="2">
    <source>
        <dbReference type="ARBA" id="ARBA00010736"/>
    </source>
</evidence>
<dbReference type="CDD" id="cd00367">
    <property type="entry name" value="PTS-HPr_like"/>
    <property type="match status" value="1"/>
</dbReference>
<keyword evidence="6" id="KW-0808">Transferase</keyword>
<keyword evidence="3" id="KW-0963">Cytoplasm</keyword>
<dbReference type="GO" id="GO:0005737">
    <property type="term" value="C:cytoplasm"/>
    <property type="evidence" value="ECO:0007669"/>
    <property type="project" value="UniProtKB-SubCell"/>
</dbReference>
<evidence type="ECO:0000256" key="3">
    <source>
        <dbReference type="ARBA" id="ARBA00022490"/>
    </source>
</evidence>
<dbReference type="InterPro" id="IPR050399">
    <property type="entry name" value="HPr"/>
</dbReference>
<dbReference type="Gene3D" id="3.30.1340.10">
    <property type="entry name" value="HPr-like"/>
    <property type="match status" value="1"/>
</dbReference>
<dbReference type="GO" id="GO:0016740">
    <property type="term" value="F:transferase activity"/>
    <property type="evidence" value="ECO:0007669"/>
    <property type="project" value="UniProtKB-KW"/>
</dbReference>
<dbReference type="InterPro" id="IPR000032">
    <property type="entry name" value="HPr-like"/>
</dbReference>
<dbReference type="EMBL" id="CP021023">
    <property type="protein sequence ID" value="ARN56474.1"/>
    <property type="molecule type" value="Genomic_DNA"/>
</dbReference>
<feature type="domain" description="HPr" evidence="5">
    <location>
        <begin position="1"/>
        <end position="73"/>
    </location>
</feature>
<dbReference type="SUPFAM" id="SSF55594">
    <property type="entry name" value="HPr-like"/>
    <property type="match status" value="1"/>
</dbReference>
<protein>
    <submittedName>
        <fullName evidence="6">Phosphocarrier protein HPr</fullName>
        <ecNumber evidence="6">2.7.11.-</ecNumber>
    </submittedName>
</protein>
<evidence type="ECO:0000256" key="4">
    <source>
        <dbReference type="ARBA" id="ARBA00022683"/>
    </source>
</evidence>
<dbReference type="PROSITE" id="PS51350">
    <property type="entry name" value="PTS_HPR_DOM"/>
    <property type="match status" value="1"/>
</dbReference>
<reference evidence="7" key="1">
    <citation type="submission" date="2017-04" db="EMBL/GenBank/DDBJ databases">
        <title>Comparative genomics and description of representatives of a novel lineage of planctomycetes thriving in anoxic sediments.</title>
        <authorList>
            <person name="Spring S."/>
            <person name="Bunk B."/>
            <person name="Sproer C."/>
        </authorList>
    </citation>
    <scope>NUCLEOTIDE SEQUENCE [LARGE SCALE GENOMIC DNA]</scope>
    <source>
        <strain evidence="7">ST-PulAB-D4</strain>
    </source>
</reference>
<keyword evidence="7" id="KW-1185">Reference proteome</keyword>
<sequence>MRPAMQISELASNFSSEITIANGENKVNGKSIMEIMTLVVPSGEDITISADGEDSGEALEALRELIEETLIESEAGNS</sequence>
<dbReference type="KEGG" id="pbp:STSP1_00856"/>
<organism evidence="6 7">
    <name type="scientific">Sedimentisphaera salicampi</name>
    <dbReference type="NCBI Taxonomy" id="1941349"/>
    <lineage>
        <taxon>Bacteria</taxon>
        <taxon>Pseudomonadati</taxon>
        <taxon>Planctomycetota</taxon>
        <taxon>Phycisphaerae</taxon>
        <taxon>Sedimentisphaerales</taxon>
        <taxon>Sedimentisphaeraceae</taxon>
        <taxon>Sedimentisphaera</taxon>
    </lineage>
</organism>
<dbReference type="GO" id="GO:0009401">
    <property type="term" value="P:phosphoenolpyruvate-dependent sugar phosphotransferase system"/>
    <property type="evidence" value="ECO:0007669"/>
    <property type="project" value="UniProtKB-KW"/>
</dbReference>
<dbReference type="PRINTS" id="PR00107">
    <property type="entry name" value="PHOSPHOCPHPR"/>
</dbReference>
<dbReference type="InterPro" id="IPR035895">
    <property type="entry name" value="HPr-like_sf"/>
</dbReference>
<dbReference type="STRING" id="1941349.STSP1_00856"/>
<dbReference type="Pfam" id="PF00381">
    <property type="entry name" value="PTS-HPr"/>
    <property type="match status" value="1"/>
</dbReference>
<dbReference type="EC" id="2.7.11.-" evidence="6"/>
<dbReference type="NCBIfam" id="TIGR01003">
    <property type="entry name" value="PTS_HPr_family"/>
    <property type="match status" value="1"/>
</dbReference>
<dbReference type="Proteomes" id="UP000193334">
    <property type="component" value="Chromosome"/>
</dbReference>
<dbReference type="PANTHER" id="PTHR33705">
    <property type="entry name" value="PHOSPHOCARRIER PROTEIN HPR"/>
    <property type="match status" value="1"/>
</dbReference>
<comment type="subcellular location">
    <subcellularLocation>
        <location evidence="1">Cytoplasm</location>
    </subcellularLocation>
</comment>
<dbReference type="AlphaFoldDB" id="A0A1W6LL52"/>
<evidence type="ECO:0000259" key="5">
    <source>
        <dbReference type="PROSITE" id="PS51350"/>
    </source>
</evidence>
<gene>
    <name evidence="6" type="primary">ptsH</name>
    <name evidence="6" type="ORF">STSP1_00856</name>
</gene>
<name>A0A1W6LL52_9BACT</name>
<comment type="similarity">
    <text evidence="2">Belongs to the HPr family.</text>
</comment>